<feature type="region of interest" description="Disordered" evidence="1">
    <location>
        <begin position="1"/>
        <end position="34"/>
    </location>
</feature>
<reference evidence="3" key="2">
    <citation type="journal article" date="2018" name="Plant J.">
        <title>The Sorghum bicolor reference genome: improved assembly, gene annotations, a transcriptome atlas, and signatures of genome organization.</title>
        <authorList>
            <person name="McCormick R.F."/>
            <person name="Truong S.K."/>
            <person name="Sreedasyam A."/>
            <person name="Jenkins J."/>
            <person name="Shu S."/>
            <person name="Sims D."/>
            <person name="Kennedy M."/>
            <person name="Amirebrahimi M."/>
            <person name="Weers B.D."/>
            <person name="McKinley B."/>
            <person name="Mattison A."/>
            <person name="Morishige D.T."/>
            <person name="Grimwood J."/>
            <person name="Schmutz J."/>
            <person name="Mullet J.E."/>
        </authorList>
    </citation>
    <scope>NUCLEOTIDE SEQUENCE [LARGE SCALE GENOMIC DNA]</scope>
    <source>
        <strain evidence="3">cv. BTx623</strain>
    </source>
</reference>
<sequence>MFVARPAPWRGGHPSGGGSSPQRRPRSTSNLAAGLLPCSKRPHTSCLAPLLSCHRRAAPPPSGWLRPLPLPDLVYRGGSGG</sequence>
<evidence type="ECO:0000313" key="3">
    <source>
        <dbReference type="Proteomes" id="UP000000768"/>
    </source>
</evidence>
<accession>A0A194YQI4</accession>
<dbReference type="EMBL" id="CM000763">
    <property type="protein sequence ID" value="KXG30489.1"/>
    <property type="molecule type" value="Genomic_DNA"/>
</dbReference>
<dbReference type="AlphaFoldDB" id="A0A194YQI4"/>
<gene>
    <name evidence="2" type="ORF">SORBI_3004G189000</name>
</gene>
<organism evidence="2 3">
    <name type="scientific">Sorghum bicolor</name>
    <name type="common">Sorghum</name>
    <name type="synonym">Sorghum vulgare</name>
    <dbReference type="NCBI Taxonomy" id="4558"/>
    <lineage>
        <taxon>Eukaryota</taxon>
        <taxon>Viridiplantae</taxon>
        <taxon>Streptophyta</taxon>
        <taxon>Embryophyta</taxon>
        <taxon>Tracheophyta</taxon>
        <taxon>Spermatophyta</taxon>
        <taxon>Magnoliopsida</taxon>
        <taxon>Liliopsida</taxon>
        <taxon>Poales</taxon>
        <taxon>Poaceae</taxon>
        <taxon>PACMAD clade</taxon>
        <taxon>Panicoideae</taxon>
        <taxon>Andropogonodae</taxon>
        <taxon>Andropogoneae</taxon>
        <taxon>Sorghinae</taxon>
        <taxon>Sorghum</taxon>
    </lineage>
</organism>
<dbReference type="Gramene" id="KXG30489">
    <property type="protein sequence ID" value="KXG30489"/>
    <property type="gene ID" value="SORBI_3004G189000"/>
</dbReference>
<proteinExistence type="predicted"/>
<evidence type="ECO:0000313" key="2">
    <source>
        <dbReference type="EMBL" id="KXG30489.1"/>
    </source>
</evidence>
<dbReference type="Proteomes" id="UP000000768">
    <property type="component" value="Chromosome 4"/>
</dbReference>
<evidence type="ECO:0000256" key="1">
    <source>
        <dbReference type="SAM" id="MobiDB-lite"/>
    </source>
</evidence>
<keyword evidence="3" id="KW-1185">Reference proteome</keyword>
<reference evidence="2 3" key="1">
    <citation type="journal article" date="2009" name="Nature">
        <title>The Sorghum bicolor genome and the diversification of grasses.</title>
        <authorList>
            <person name="Paterson A.H."/>
            <person name="Bowers J.E."/>
            <person name="Bruggmann R."/>
            <person name="Dubchak I."/>
            <person name="Grimwood J."/>
            <person name="Gundlach H."/>
            <person name="Haberer G."/>
            <person name="Hellsten U."/>
            <person name="Mitros T."/>
            <person name="Poliakov A."/>
            <person name="Schmutz J."/>
            <person name="Spannagl M."/>
            <person name="Tang H."/>
            <person name="Wang X."/>
            <person name="Wicker T."/>
            <person name="Bharti A.K."/>
            <person name="Chapman J."/>
            <person name="Feltus F.A."/>
            <person name="Gowik U."/>
            <person name="Grigoriev I.V."/>
            <person name="Lyons E."/>
            <person name="Maher C.A."/>
            <person name="Martis M."/>
            <person name="Narechania A."/>
            <person name="Otillar R.P."/>
            <person name="Penning B.W."/>
            <person name="Salamov A.A."/>
            <person name="Wang Y."/>
            <person name="Zhang L."/>
            <person name="Carpita N.C."/>
            <person name="Freeling M."/>
            <person name="Gingle A.R."/>
            <person name="Hash C.T."/>
            <person name="Keller B."/>
            <person name="Klein P."/>
            <person name="Kresovich S."/>
            <person name="McCann M.C."/>
            <person name="Ming R."/>
            <person name="Peterson D.G."/>
            <person name="Mehboob-ur-Rahman"/>
            <person name="Ware D."/>
            <person name="Westhoff P."/>
            <person name="Mayer K.F."/>
            <person name="Messing J."/>
            <person name="Rokhsar D.S."/>
        </authorList>
    </citation>
    <scope>NUCLEOTIDE SEQUENCE [LARGE SCALE GENOMIC DNA]</scope>
    <source>
        <strain evidence="3">cv. BTx623</strain>
    </source>
</reference>
<protein>
    <submittedName>
        <fullName evidence="2">Uncharacterized protein</fullName>
    </submittedName>
</protein>
<name>A0A194YQI4_SORBI</name>
<dbReference type="InParanoid" id="A0A194YQI4"/>